<keyword evidence="3" id="KW-0808">Transferase</keyword>
<evidence type="ECO:0000256" key="11">
    <source>
        <dbReference type="SAM" id="MobiDB-lite"/>
    </source>
</evidence>
<comment type="caution">
    <text evidence="12">The sequence shown here is derived from an EMBL/GenBank/DDBJ whole genome shotgun (WGS) entry which is preliminary data.</text>
</comment>
<gene>
    <name evidence="12" type="ORF">L596_005187</name>
</gene>
<reference evidence="12 13" key="2">
    <citation type="journal article" date="2019" name="G3 (Bethesda)">
        <title>Hybrid Assembly of the Genome of the Entomopathogenic Nematode Steinernema carpocapsae Identifies the X-Chromosome.</title>
        <authorList>
            <person name="Serra L."/>
            <person name="Macchietto M."/>
            <person name="Macias-Munoz A."/>
            <person name="McGill C.J."/>
            <person name="Rodriguez I.M."/>
            <person name="Rodriguez B."/>
            <person name="Murad R."/>
            <person name="Mortazavi A."/>
        </authorList>
    </citation>
    <scope>NUCLEOTIDE SEQUENCE [LARGE SCALE GENOMIC DNA]</scope>
    <source>
        <strain evidence="12 13">ALL</strain>
    </source>
</reference>
<dbReference type="GO" id="GO:0005886">
    <property type="term" value="C:plasma membrane"/>
    <property type="evidence" value="ECO:0007669"/>
    <property type="project" value="TreeGrafter"/>
</dbReference>
<keyword evidence="10" id="KW-0675">Receptor</keyword>
<dbReference type="Proteomes" id="UP000298663">
    <property type="component" value="Chromosome X"/>
</dbReference>
<dbReference type="InterPro" id="IPR000333">
    <property type="entry name" value="TGFB_receptor"/>
</dbReference>
<keyword evidence="5" id="KW-0547">Nucleotide-binding</keyword>
<dbReference type="PANTHER" id="PTHR23255:SF71">
    <property type="entry name" value="RECEPTOR PROTEIN SERINE_THREONINE KINASE"/>
    <property type="match status" value="1"/>
</dbReference>
<feature type="compositionally biased region" description="Basic and acidic residues" evidence="11">
    <location>
        <begin position="64"/>
        <end position="74"/>
    </location>
</feature>
<evidence type="ECO:0008006" key="14">
    <source>
        <dbReference type="Google" id="ProtNLM"/>
    </source>
</evidence>
<evidence type="ECO:0000256" key="5">
    <source>
        <dbReference type="ARBA" id="ARBA00022741"/>
    </source>
</evidence>
<dbReference type="EMBL" id="CM016762">
    <property type="protein sequence ID" value="TMS38467.1"/>
    <property type="molecule type" value="Genomic_DNA"/>
</dbReference>
<evidence type="ECO:0000256" key="10">
    <source>
        <dbReference type="ARBA" id="ARBA00023170"/>
    </source>
</evidence>
<feature type="region of interest" description="Disordered" evidence="11">
    <location>
        <begin position="64"/>
        <end position="91"/>
    </location>
</feature>
<proteinExistence type="predicted"/>
<dbReference type="OrthoDB" id="69842at2759"/>
<evidence type="ECO:0000256" key="1">
    <source>
        <dbReference type="ARBA" id="ARBA00004167"/>
    </source>
</evidence>
<keyword evidence="4" id="KW-0812">Transmembrane</keyword>
<keyword evidence="9" id="KW-0472">Membrane</keyword>
<keyword evidence="6" id="KW-0418">Kinase</keyword>
<protein>
    <recommendedName>
        <fullName evidence="14">Serine-threonine/tyrosine-protein kinase catalytic domain-containing protein</fullName>
    </recommendedName>
</protein>
<evidence type="ECO:0000256" key="7">
    <source>
        <dbReference type="ARBA" id="ARBA00022840"/>
    </source>
</evidence>
<evidence type="ECO:0000256" key="6">
    <source>
        <dbReference type="ARBA" id="ARBA00022777"/>
    </source>
</evidence>
<evidence type="ECO:0000313" key="12">
    <source>
        <dbReference type="EMBL" id="TMS38467.1"/>
    </source>
</evidence>
<keyword evidence="8" id="KW-1133">Transmembrane helix</keyword>
<comment type="subcellular location">
    <subcellularLocation>
        <location evidence="1">Membrane</location>
        <topology evidence="1">Single-pass membrane protein</topology>
    </subcellularLocation>
</comment>
<organism evidence="12 13">
    <name type="scientific">Steinernema carpocapsae</name>
    <name type="common">Entomopathogenic nematode</name>
    <dbReference type="NCBI Taxonomy" id="34508"/>
    <lineage>
        <taxon>Eukaryota</taxon>
        <taxon>Metazoa</taxon>
        <taxon>Ecdysozoa</taxon>
        <taxon>Nematoda</taxon>
        <taxon>Chromadorea</taxon>
        <taxon>Rhabditida</taxon>
        <taxon>Tylenchina</taxon>
        <taxon>Panagrolaimomorpha</taxon>
        <taxon>Strongyloidoidea</taxon>
        <taxon>Steinernematidae</taxon>
        <taxon>Steinernema</taxon>
    </lineage>
</organism>
<evidence type="ECO:0000313" key="13">
    <source>
        <dbReference type="Proteomes" id="UP000298663"/>
    </source>
</evidence>
<name>A0A4U8V1U2_STECR</name>
<evidence type="ECO:0000256" key="8">
    <source>
        <dbReference type="ARBA" id="ARBA00022989"/>
    </source>
</evidence>
<keyword evidence="13" id="KW-1185">Reference proteome</keyword>
<reference evidence="12 13" key="1">
    <citation type="journal article" date="2015" name="Genome Biol.">
        <title>Comparative genomics of Steinernema reveals deeply conserved gene regulatory networks.</title>
        <authorList>
            <person name="Dillman A.R."/>
            <person name="Macchietto M."/>
            <person name="Porter C.F."/>
            <person name="Rogers A."/>
            <person name="Williams B."/>
            <person name="Antoshechkin I."/>
            <person name="Lee M.M."/>
            <person name="Goodwin Z."/>
            <person name="Lu X."/>
            <person name="Lewis E.E."/>
            <person name="Goodrich-Blair H."/>
            <person name="Stock S.P."/>
            <person name="Adams B.J."/>
            <person name="Sternberg P.W."/>
            <person name="Mortazavi A."/>
        </authorList>
    </citation>
    <scope>NUCLEOTIDE SEQUENCE [LARGE SCALE GENOMIC DNA]</scope>
    <source>
        <strain evidence="12 13">ALL</strain>
    </source>
</reference>
<keyword evidence="2" id="KW-0723">Serine/threonine-protein kinase</keyword>
<dbReference type="PANTHER" id="PTHR23255">
    <property type="entry name" value="TRANSFORMING GROWTH FACTOR-BETA RECEPTOR TYPE I AND II"/>
    <property type="match status" value="1"/>
</dbReference>
<dbReference type="GO" id="GO:0071363">
    <property type="term" value="P:cellular response to growth factor stimulus"/>
    <property type="evidence" value="ECO:0007669"/>
    <property type="project" value="TreeGrafter"/>
</dbReference>
<evidence type="ECO:0000256" key="3">
    <source>
        <dbReference type="ARBA" id="ARBA00022679"/>
    </source>
</evidence>
<dbReference type="STRING" id="34508.A0A4U8V1U2"/>
<evidence type="ECO:0000256" key="2">
    <source>
        <dbReference type="ARBA" id="ARBA00022527"/>
    </source>
</evidence>
<dbReference type="GO" id="GO:0043235">
    <property type="term" value="C:receptor complex"/>
    <property type="evidence" value="ECO:0007669"/>
    <property type="project" value="TreeGrafter"/>
</dbReference>
<keyword evidence="7" id="KW-0067">ATP-binding</keyword>
<dbReference type="GO" id="GO:0005524">
    <property type="term" value="F:ATP binding"/>
    <property type="evidence" value="ECO:0007669"/>
    <property type="project" value="UniProtKB-KW"/>
</dbReference>
<evidence type="ECO:0000256" key="4">
    <source>
        <dbReference type="ARBA" id="ARBA00022692"/>
    </source>
</evidence>
<dbReference type="GO" id="GO:0004675">
    <property type="term" value="F:transmembrane receptor protein serine/threonine kinase activity"/>
    <property type="evidence" value="ECO:0007669"/>
    <property type="project" value="InterPro"/>
</dbReference>
<dbReference type="Gene3D" id="1.10.510.10">
    <property type="entry name" value="Transferase(Phosphotransferase) domain 1"/>
    <property type="match status" value="1"/>
</dbReference>
<dbReference type="EMBL" id="AZBU02000001">
    <property type="protein sequence ID" value="TMS38467.1"/>
    <property type="molecule type" value="Genomic_DNA"/>
</dbReference>
<evidence type="ECO:0000256" key="9">
    <source>
        <dbReference type="ARBA" id="ARBA00023136"/>
    </source>
</evidence>
<accession>A0A4U8V1U2</accession>
<dbReference type="AlphaFoldDB" id="A0A4U8V1U2"/>
<sequence length="91" mass="10329">MIDVVCTQKRRPQISQRWTDKSNPAISSYCVLMSECWSEKPANRHTALKIKITLDNLLKTMQEERSKMQSRESAECSNDSGVRGLALPTNS</sequence>